<sequence>MMSEDDSSDEFQPSKIVISKTSKFFSTTNEAPPTFVLQFPNHNLEVSSDEASLDSSLSPNKRSALLSEGENDDKSENKSNLPLSLQGSSGMFQWQPNKKTQASLHKFLKKRNISPLERESKRQNTNGNDEELMTDDEDDDKGKTRIPRLPVQSGHSVMIAGVDVKFPLKPYSSQIAVMNALIRGCSKEEHALLESPTGSGKTLALLCGALAWQEHYALSES</sequence>
<feature type="region of interest" description="Disordered" evidence="4">
    <location>
        <begin position="108"/>
        <end position="148"/>
    </location>
</feature>
<organism evidence="6 7">
    <name type="scientific">Cotesia glomerata</name>
    <name type="common">Lepidopteran parasitic wasp</name>
    <name type="synonym">Apanteles glomeratus</name>
    <dbReference type="NCBI Taxonomy" id="32391"/>
    <lineage>
        <taxon>Eukaryota</taxon>
        <taxon>Metazoa</taxon>
        <taxon>Ecdysozoa</taxon>
        <taxon>Arthropoda</taxon>
        <taxon>Hexapoda</taxon>
        <taxon>Insecta</taxon>
        <taxon>Pterygota</taxon>
        <taxon>Neoptera</taxon>
        <taxon>Endopterygota</taxon>
        <taxon>Hymenoptera</taxon>
        <taxon>Apocrita</taxon>
        <taxon>Ichneumonoidea</taxon>
        <taxon>Braconidae</taxon>
        <taxon>Microgastrinae</taxon>
        <taxon>Cotesia</taxon>
    </lineage>
</organism>
<dbReference type="Gene3D" id="3.40.50.300">
    <property type="entry name" value="P-loop containing nucleotide triphosphate hydrolases"/>
    <property type="match status" value="1"/>
</dbReference>
<gene>
    <name evidence="6" type="ORF">KQX54_018292</name>
</gene>
<dbReference type="EMBL" id="JAHXZJ010001864">
    <property type="protein sequence ID" value="KAH0550239.1"/>
    <property type="molecule type" value="Genomic_DNA"/>
</dbReference>
<dbReference type="PANTHER" id="PTHR11472:SF47">
    <property type="entry name" value="FANCONI ANEMIA GROUP J PROTEIN"/>
    <property type="match status" value="1"/>
</dbReference>
<dbReference type="GO" id="GO:0005524">
    <property type="term" value="F:ATP binding"/>
    <property type="evidence" value="ECO:0007669"/>
    <property type="project" value="UniProtKB-KW"/>
</dbReference>
<dbReference type="GO" id="GO:1990918">
    <property type="term" value="P:double-strand break repair involved in meiotic recombination"/>
    <property type="evidence" value="ECO:0007669"/>
    <property type="project" value="TreeGrafter"/>
</dbReference>
<evidence type="ECO:0000313" key="6">
    <source>
        <dbReference type="EMBL" id="KAH0550239.1"/>
    </source>
</evidence>
<feature type="compositionally biased region" description="Acidic residues" evidence="4">
    <location>
        <begin position="128"/>
        <end position="139"/>
    </location>
</feature>
<dbReference type="InterPro" id="IPR045028">
    <property type="entry name" value="DinG/Rad3-like"/>
</dbReference>
<evidence type="ECO:0000256" key="2">
    <source>
        <dbReference type="ARBA" id="ARBA00022801"/>
    </source>
</evidence>
<protein>
    <recommendedName>
        <fullName evidence="5">Helicase ATP-binding domain-containing protein</fullName>
    </recommendedName>
</protein>
<keyword evidence="1" id="KW-0547">Nucleotide-binding</keyword>
<dbReference type="GO" id="GO:0003678">
    <property type="term" value="F:DNA helicase activity"/>
    <property type="evidence" value="ECO:0007669"/>
    <property type="project" value="TreeGrafter"/>
</dbReference>
<dbReference type="InterPro" id="IPR027417">
    <property type="entry name" value="P-loop_NTPase"/>
</dbReference>
<dbReference type="PROSITE" id="PS51193">
    <property type="entry name" value="HELICASE_ATP_BIND_2"/>
    <property type="match status" value="1"/>
</dbReference>
<evidence type="ECO:0000256" key="4">
    <source>
        <dbReference type="SAM" id="MobiDB-lite"/>
    </source>
</evidence>
<keyword evidence="7" id="KW-1185">Reference proteome</keyword>
<dbReference type="AlphaFoldDB" id="A0AAV7IIJ1"/>
<dbReference type="SUPFAM" id="SSF52540">
    <property type="entry name" value="P-loop containing nucleoside triphosphate hydrolases"/>
    <property type="match status" value="1"/>
</dbReference>
<proteinExistence type="predicted"/>
<feature type="domain" description="Helicase ATP-binding" evidence="5">
    <location>
        <begin position="160"/>
        <end position="221"/>
    </location>
</feature>
<evidence type="ECO:0000259" key="5">
    <source>
        <dbReference type="PROSITE" id="PS51193"/>
    </source>
</evidence>
<evidence type="ECO:0000256" key="1">
    <source>
        <dbReference type="ARBA" id="ARBA00022741"/>
    </source>
</evidence>
<reference evidence="6 7" key="1">
    <citation type="journal article" date="2021" name="J. Hered.">
        <title>A chromosome-level genome assembly of the parasitoid wasp, Cotesia glomerata (Hymenoptera: Braconidae).</title>
        <authorList>
            <person name="Pinto B.J."/>
            <person name="Weis J.J."/>
            <person name="Gamble T."/>
            <person name="Ode P.J."/>
            <person name="Paul R."/>
            <person name="Zaspel J.M."/>
        </authorList>
    </citation>
    <scope>NUCLEOTIDE SEQUENCE [LARGE SCALE GENOMIC DNA]</scope>
    <source>
        <strain evidence="6">CgM1</strain>
    </source>
</reference>
<keyword evidence="2" id="KW-0378">Hydrolase</keyword>
<dbReference type="Proteomes" id="UP000826195">
    <property type="component" value="Unassembled WGS sequence"/>
</dbReference>
<evidence type="ECO:0000256" key="3">
    <source>
        <dbReference type="ARBA" id="ARBA00022840"/>
    </source>
</evidence>
<dbReference type="GO" id="GO:0016787">
    <property type="term" value="F:hydrolase activity"/>
    <property type="evidence" value="ECO:0007669"/>
    <property type="project" value="UniProtKB-KW"/>
</dbReference>
<evidence type="ECO:0000313" key="7">
    <source>
        <dbReference type="Proteomes" id="UP000826195"/>
    </source>
</evidence>
<feature type="compositionally biased region" description="Polar residues" evidence="4">
    <location>
        <begin position="78"/>
        <end position="93"/>
    </location>
</feature>
<dbReference type="GO" id="GO:0006289">
    <property type="term" value="P:nucleotide-excision repair"/>
    <property type="evidence" value="ECO:0007669"/>
    <property type="project" value="TreeGrafter"/>
</dbReference>
<name>A0AAV7IIJ1_COTGL</name>
<feature type="region of interest" description="Disordered" evidence="4">
    <location>
        <begin position="47"/>
        <end position="93"/>
    </location>
</feature>
<comment type="caution">
    <text evidence="6">The sequence shown here is derived from an EMBL/GenBank/DDBJ whole genome shotgun (WGS) entry which is preliminary data.</text>
</comment>
<accession>A0AAV7IIJ1</accession>
<dbReference type="PANTHER" id="PTHR11472">
    <property type="entry name" value="DNA REPAIR DEAD HELICASE RAD3/XP-D SUBFAMILY MEMBER"/>
    <property type="match status" value="1"/>
</dbReference>
<dbReference type="GO" id="GO:0005634">
    <property type="term" value="C:nucleus"/>
    <property type="evidence" value="ECO:0007669"/>
    <property type="project" value="TreeGrafter"/>
</dbReference>
<dbReference type="InterPro" id="IPR014013">
    <property type="entry name" value="Helic_SF1/SF2_ATP-bd_DinG/Rad3"/>
</dbReference>
<keyword evidence="3" id="KW-0067">ATP-binding</keyword>